<gene>
    <name evidence="2" type="primary">LOC103512581</name>
</gene>
<dbReference type="GeneID" id="103512581"/>
<evidence type="ECO:0000313" key="1">
    <source>
        <dbReference type="Proteomes" id="UP000079169"/>
    </source>
</evidence>
<accession>A0A1S3D6Y1</accession>
<dbReference type="STRING" id="121845.A0A1S3D6Y1"/>
<evidence type="ECO:0000313" key="2">
    <source>
        <dbReference type="RefSeq" id="XP_008475577.1"/>
    </source>
</evidence>
<dbReference type="Proteomes" id="UP000079169">
    <property type="component" value="Unplaced"/>
</dbReference>
<dbReference type="KEGG" id="dci:103512581"/>
<dbReference type="RefSeq" id="XP_008475577.1">
    <property type="nucleotide sequence ID" value="XM_008477355.2"/>
</dbReference>
<sequence length="246" mass="27574">MYINRKDLFSGFIQKSADKYKSSSLNMLSNMTSWFGNNNVESNTVGVKALEGAKNIGNLLYSAVNKAGESVTEVGAKLKKSVEENSILSEFNKEQECFIREKNSNLSAASVALPPWANELSSLEAEHLSSQMVRNETMENQDVEYKMNANSKESLRVLDDPISQDFISDSLTTNHTDLDEIREEMKKLGLECTNTNINIAPADEDWEKELDAEINEFEVVPQESVGDVQWDSQIETTLDTIEMHSS</sequence>
<protein>
    <submittedName>
        <fullName evidence="2">Synapse-associated protein of 47 kDa</fullName>
    </submittedName>
</protein>
<dbReference type="AlphaFoldDB" id="A0A1S3D6Y1"/>
<name>A0A1S3D6Y1_DIACI</name>
<dbReference type="PaxDb" id="121845-A0A1S3D6Y1"/>
<organism evidence="1 2">
    <name type="scientific">Diaphorina citri</name>
    <name type="common">Asian citrus psyllid</name>
    <dbReference type="NCBI Taxonomy" id="121845"/>
    <lineage>
        <taxon>Eukaryota</taxon>
        <taxon>Metazoa</taxon>
        <taxon>Ecdysozoa</taxon>
        <taxon>Arthropoda</taxon>
        <taxon>Hexapoda</taxon>
        <taxon>Insecta</taxon>
        <taxon>Pterygota</taxon>
        <taxon>Neoptera</taxon>
        <taxon>Paraneoptera</taxon>
        <taxon>Hemiptera</taxon>
        <taxon>Sternorrhyncha</taxon>
        <taxon>Psylloidea</taxon>
        <taxon>Psyllidae</taxon>
        <taxon>Diaphorininae</taxon>
        <taxon>Diaphorina</taxon>
    </lineage>
</organism>
<proteinExistence type="predicted"/>
<reference evidence="2" key="1">
    <citation type="submission" date="2025-08" db="UniProtKB">
        <authorList>
            <consortium name="RefSeq"/>
        </authorList>
    </citation>
    <scope>IDENTIFICATION</scope>
</reference>
<keyword evidence="1" id="KW-1185">Reference proteome</keyword>